<keyword evidence="2" id="KW-1185">Reference proteome</keyword>
<proteinExistence type="predicted"/>
<dbReference type="EMBL" id="JAHRIQ010070397">
    <property type="protein sequence ID" value="MEQ2243902.1"/>
    <property type="molecule type" value="Genomic_DNA"/>
</dbReference>
<sequence length="119" mass="13906">MTDFSLCVERKKSIPWIFSHLKISEPVKDIKELSKYDGWCPLVSACMKVNQEAKLHQHLLELGPPKKPVNHALSACIYWVRSIEDTKSCYHRFWSLYHCLKMCTLAHKTKTVKQKSKMT</sequence>
<evidence type="ECO:0000313" key="2">
    <source>
        <dbReference type="Proteomes" id="UP001482620"/>
    </source>
</evidence>
<organism evidence="1 2">
    <name type="scientific">Ilyodon furcidens</name>
    <name type="common">goldbreast splitfin</name>
    <dbReference type="NCBI Taxonomy" id="33524"/>
    <lineage>
        <taxon>Eukaryota</taxon>
        <taxon>Metazoa</taxon>
        <taxon>Chordata</taxon>
        <taxon>Craniata</taxon>
        <taxon>Vertebrata</taxon>
        <taxon>Euteleostomi</taxon>
        <taxon>Actinopterygii</taxon>
        <taxon>Neopterygii</taxon>
        <taxon>Teleostei</taxon>
        <taxon>Neoteleostei</taxon>
        <taxon>Acanthomorphata</taxon>
        <taxon>Ovalentaria</taxon>
        <taxon>Atherinomorphae</taxon>
        <taxon>Cyprinodontiformes</taxon>
        <taxon>Goodeidae</taxon>
        <taxon>Ilyodon</taxon>
    </lineage>
</organism>
<name>A0ABV0UF87_9TELE</name>
<gene>
    <name evidence="1" type="ORF">ILYODFUR_011627</name>
</gene>
<protein>
    <submittedName>
        <fullName evidence="1">Uncharacterized protein</fullName>
    </submittedName>
</protein>
<reference evidence="1 2" key="1">
    <citation type="submission" date="2021-06" db="EMBL/GenBank/DDBJ databases">
        <authorList>
            <person name="Palmer J.M."/>
        </authorList>
    </citation>
    <scope>NUCLEOTIDE SEQUENCE [LARGE SCALE GENOMIC DNA]</scope>
    <source>
        <strain evidence="2">if_2019</strain>
        <tissue evidence="1">Muscle</tissue>
    </source>
</reference>
<dbReference type="Proteomes" id="UP001482620">
    <property type="component" value="Unassembled WGS sequence"/>
</dbReference>
<accession>A0ABV0UF87</accession>
<evidence type="ECO:0000313" key="1">
    <source>
        <dbReference type="EMBL" id="MEQ2243902.1"/>
    </source>
</evidence>
<comment type="caution">
    <text evidence="1">The sequence shown here is derived from an EMBL/GenBank/DDBJ whole genome shotgun (WGS) entry which is preliminary data.</text>
</comment>